<dbReference type="SUPFAM" id="SSF47413">
    <property type="entry name" value="lambda repressor-like DNA-binding domains"/>
    <property type="match status" value="1"/>
</dbReference>
<keyword evidence="3" id="KW-0131">Cell cycle</keyword>
<accession>A0ABU0NH34</accession>
<feature type="domain" description="HTH cro/C1-type" evidence="2">
    <location>
        <begin position="42"/>
        <end position="99"/>
    </location>
</feature>
<dbReference type="EMBL" id="JAUSWV010000001">
    <property type="protein sequence ID" value="MDQ0577885.1"/>
    <property type="molecule type" value="Genomic_DNA"/>
</dbReference>
<keyword evidence="3" id="KW-0238">DNA-binding</keyword>
<evidence type="ECO:0000313" key="3">
    <source>
        <dbReference type="EMBL" id="MDQ0577885.1"/>
    </source>
</evidence>
<name>A0ABU0NH34_STRRH</name>
<dbReference type="RefSeq" id="WP_307160620.1">
    <property type="nucleotide sequence ID" value="NZ_JAUSWV010000001.1"/>
</dbReference>
<protein>
    <submittedName>
        <fullName evidence="3">DNA-binding phage protein</fullName>
    </submittedName>
</protein>
<reference evidence="3 4" key="1">
    <citation type="submission" date="2023-07" db="EMBL/GenBank/DDBJ databases">
        <title>Comparative genomics of wheat-associated soil bacteria to identify genetic determinants of phenazine resistance.</title>
        <authorList>
            <person name="Mouncey N."/>
        </authorList>
    </citation>
    <scope>NUCLEOTIDE SEQUENCE [LARGE SCALE GENOMIC DNA]</scope>
    <source>
        <strain evidence="3 4">B2I6</strain>
    </source>
</reference>
<dbReference type="InterPro" id="IPR010982">
    <property type="entry name" value="Lambda_DNA-bd_dom_sf"/>
</dbReference>
<dbReference type="InterPro" id="IPR001387">
    <property type="entry name" value="Cro/C1-type_HTH"/>
</dbReference>
<evidence type="ECO:0000256" key="1">
    <source>
        <dbReference type="SAM" id="MobiDB-lite"/>
    </source>
</evidence>
<sequence length="140" mass="15109">MTTEHGAFWDDLAEDLQDPEFLRHYVVESMRIATIDRIVNALDEARDAADLSKAALARAISAEPAVVRRLFSAGHVNPTLGTLAEVAAALGMRITLEPLPAAERKSVTDPLLEGRAADPRGLAKHLSELRRSKSRSSAAA</sequence>
<organism evidence="3 4">
    <name type="scientific">Streptomyces rishiriensis</name>
    <dbReference type="NCBI Taxonomy" id="68264"/>
    <lineage>
        <taxon>Bacteria</taxon>
        <taxon>Bacillati</taxon>
        <taxon>Actinomycetota</taxon>
        <taxon>Actinomycetes</taxon>
        <taxon>Kitasatosporales</taxon>
        <taxon>Streptomycetaceae</taxon>
        <taxon>Streptomyces</taxon>
    </lineage>
</organism>
<comment type="caution">
    <text evidence="3">The sequence shown here is derived from an EMBL/GenBank/DDBJ whole genome shotgun (WGS) entry which is preliminary data.</text>
</comment>
<dbReference type="Proteomes" id="UP001230654">
    <property type="component" value="Unassembled WGS sequence"/>
</dbReference>
<evidence type="ECO:0000313" key="4">
    <source>
        <dbReference type="Proteomes" id="UP001230654"/>
    </source>
</evidence>
<dbReference type="SMART" id="SM00530">
    <property type="entry name" value="HTH_XRE"/>
    <property type="match status" value="1"/>
</dbReference>
<dbReference type="Gene3D" id="1.10.260.40">
    <property type="entry name" value="lambda repressor-like DNA-binding domains"/>
    <property type="match status" value="1"/>
</dbReference>
<feature type="region of interest" description="Disordered" evidence="1">
    <location>
        <begin position="104"/>
        <end position="140"/>
    </location>
</feature>
<dbReference type="CDD" id="cd00093">
    <property type="entry name" value="HTH_XRE"/>
    <property type="match status" value="1"/>
</dbReference>
<keyword evidence="3" id="KW-0132">Cell division</keyword>
<dbReference type="GO" id="GO:0003677">
    <property type="term" value="F:DNA binding"/>
    <property type="evidence" value="ECO:0007669"/>
    <property type="project" value="UniProtKB-KW"/>
</dbReference>
<dbReference type="GO" id="GO:0051301">
    <property type="term" value="P:cell division"/>
    <property type="evidence" value="ECO:0007669"/>
    <property type="project" value="UniProtKB-KW"/>
</dbReference>
<dbReference type="PROSITE" id="PS50943">
    <property type="entry name" value="HTH_CROC1"/>
    <property type="match status" value="1"/>
</dbReference>
<gene>
    <name evidence="3" type="ORF">QF030_000063</name>
</gene>
<evidence type="ECO:0000259" key="2">
    <source>
        <dbReference type="PROSITE" id="PS50943"/>
    </source>
</evidence>
<keyword evidence="4" id="KW-1185">Reference proteome</keyword>
<proteinExistence type="predicted"/>